<dbReference type="RefSeq" id="WP_054762496.1">
    <property type="nucleotide sequence ID" value="NZ_AYYR01000056.1"/>
</dbReference>
<dbReference type="STRING" id="33960.TY91_08905"/>
<dbReference type="InterPro" id="IPR001647">
    <property type="entry name" value="HTH_TetR"/>
</dbReference>
<feature type="DNA-binding region" description="H-T-H motif" evidence="2">
    <location>
        <begin position="27"/>
        <end position="46"/>
    </location>
</feature>
<keyword evidence="1 2" id="KW-0238">DNA-binding</keyword>
<comment type="caution">
    <text evidence="4">The sequence shown here is derived from an EMBL/GenBank/DDBJ whole genome shotgun (WGS) entry which is preliminary data.</text>
</comment>
<proteinExistence type="predicted"/>
<dbReference type="Gene3D" id="1.10.357.10">
    <property type="entry name" value="Tetracycline Repressor, domain 2"/>
    <property type="match status" value="1"/>
</dbReference>
<evidence type="ECO:0000256" key="2">
    <source>
        <dbReference type="PROSITE-ProRule" id="PRU00335"/>
    </source>
</evidence>
<evidence type="ECO:0000313" key="5">
    <source>
        <dbReference type="Proteomes" id="UP000051845"/>
    </source>
</evidence>
<accession>A0A0R2B6L0</accession>
<dbReference type="SUPFAM" id="SSF48498">
    <property type="entry name" value="Tetracyclin repressor-like, C-terminal domain"/>
    <property type="match status" value="1"/>
</dbReference>
<dbReference type="SUPFAM" id="SSF46689">
    <property type="entry name" value="Homeodomain-like"/>
    <property type="match status" value="1"/>
</dbReference>
<dbReference type="Proteomes" id="UP000051845">
    <property type="component" value="Unassembled WGS sequence"/>
</dbReference>
<reference evidence="4 5" key="1">
    <citation type="journal article" date="2015" name="Genome Announc.">
        <title>Expanding the biotechnology potential of lactobacilli through comparative genomics of 213 strains and associated genera.</title>
        <authorList>
            <person name="Sun Z."/>
            <person name="Harris H.M."/>
            <person name="McCann A."/>
            <person name="Guo C."/>
            <person name="Argimon S."/>
            <person name="Zhang W."/>
            <person name="Yang X."/>
            <person name="Jeffery I.B."/>
            <person name="Cooney J.C."/>
            <person name="Kagawa T.F."/>
            <person name="Liu W."/>
            <person name="Song Y."/>
            <person name="Salvetti E."/>
            <person name="Wrobel A."/>
            <person name="Rasinkangas P."/>
            <person name="Parkhill J."/>
            <person name="Rea M.C."/>
            <person name="O'Sullivan O."/>
            <person name="Ritari J."/>
            <person name="Douillard F.P."/>
            <person name="Paul Ross R."/>
            <person name="Yang R."/>
            <person name="Briner A.E."/>
            <person name="Felis G.E."/>
            <person name="de Vos W.M."/>
            <person name="Barrangou R."/>
            <person name="Klaenhammer T.R."/>
            <person name="Caufield P.W."/>
            <person name="Cui Y."/>
            <person name="Zhang H."/>
            <person name="O'Toole P.W."/>
        </authorList>
    </citation>
    <scope>NUCLEOTIDE SEQUENCE [LARGE SCALE GENOMIC DNA]</scope>
    <source>
        <strain evidence="4 5">DSM 20515</strain>
    </source>
</reference>
<dbReference type="EMBL" id="AYYR01000056">
    <property type="protein sequence ID" value="KRM75133.1"/>
    <property type="molecule type" value="Genomic_DNA"/>
</dbReference>
<dbReference type="InterPro" id="IPR009057">
    <property type="entry name" value="Homeodomain-like_sf"/>
</dbReference>
<dbReference type="GO" id="GO:0000976">
    <property type="term" value="F:transcription cis-regulatory region binding"/>
    <property type="evidence" value="ECO:0007669"/>
    <property type="project" value="TreeGrafter"/>
</dbReference>
<dbReference type="Pfam" id="PF00440">
    <property type="entry name" value="TetR_N"/>
    <property type="match status" value="1"/>
</dbReference>
<evidence type="ECO:0000256" key="1">
    <source>
        <dbReference type="ARBA" id="ARBA00023125"/>
    </source>
</evidence>
<dbReference type="PATRIC" id="fig|1423733.4.peg.2704"/>
<feature type="domain" description="HTH tetR-type" evidence="3">
    <location>
        <begin position="4"/>
        <end position="64"/>
    </location>
</feature>
<name>A0A0R2B6L0_SECCO</name>
<dbReference type="PANTHER" id="PTHR30055">
    <property type="entry name" value="HTH-TYPE TRANSCRIPTIONAL REGULATOR RUTR"/>
    <property type="match status" value="1"/>
</dbReference>
<dbReference type="InterPro" id="IPR050109">
    <property type="entry name" value="HTH-type_TetR-like_transc_reg"/>
</dbReference>
<evidence type="ECO:0000259" key="3">
    <source>
        <dbReference type="PROSITE" id="PS50977"/>
    </source>
</evidence>
<dbReference type="PANTHER" id="PTHR30055:SF226">
    <property type="entry name" value="HTH-TYPE TRANSCRIPTIONAL REGULATOR PKSA"/>
    <property type="match status" value="1"/>
</dbReference>
<dbReference type="AlphaFoldDB" id="A0A0R2B6L0"/>
<protein>
    <submittedName>
        <fullName evidence="4">Transcriptional regulator</fullName>
    </submittedName>
</protein>
<organism evidence="4 5">
    <name type="scientific">Secundilactobacillus collinoides DSM 20515 = JCM 1123</name>
    <dbReference type="NCBI Taxonomy" id="1423733"/>
    <lineage>
        <taxon>Bacteria</taxon>
        <taxon>Bacillati</taxon>
        <taxon>Bacillota</taxon>
        <taxon>Bacilli</taxon>
        <taxon>Lactobacillales</taxon>
        <taxon>Lactobacillaceae</taxon>
        <taxon>Secundilactobacillus</taxon>
    </lineage>
</organism>
<dbReference type="GO" id="GO:0003700">
    <property type="term" value="F:DNA-binding transcription factor activity"/>
    <property type="evidence" value="ECO:0007669"/>
    <property type="project" value="TreeGrafter"/>
</dbReference>
<sequence>MAAQSTDAKIIAAFSDLALKYGYQGTTTKKIAETAGVNESTIFRHFKDKRTILERIINDYLDDVDQVGQNFQHSGDIVTDLQRVADIYNEFVQHHKVVFLVGVRESYQFPEVGKALQKLPVRFVSLVKNNFTKMQAEGEIRADIDTDSEAANFVLMNFGNAVFTFSYQTAKMAIPMTSFKSENVQAFAAHLKTH</sequence>
<evidence type="ECO:0000313" key="4">
    <source>
        <dbReference type="EMBL" id="KRM75133.1"/>
    </source>
</evidence>
<gene>
    <name evidence="4" type="ORF">FC82_GL002590</name>
</gene>
<dbReference type="PRINTS" id="PR00455">
    <property type="entry name" value="HTHTETR"/>
</dbReference>
<dbReference type="InterPro" id="IPR036271">
    <property type="entry name" value="Tet_transcr_reg_TetR-rel_C_sf"/>
</dbReference>
<dbReference type="PROSITE" id="PS50977">
    <property type="entry name" value="HTH_TETR_2"/>
    <property type="match status" value="1"/>
</dbReference>